<protein>
    <submittedName>
        <fullName evidence="14">Bleomycin resistance</fullName>
    </submittedName>
</protein>
<dbReference type="PANTHER" id="PTHR32170">
    <property type="entry name" value="PROTEASOME ACTIVATOR COMPLEX SUBUNIT 4"/>
    <property type="match status" value="1"/>
</dbReference>
<dbReference type="InterPro" id="IPR032430">
    <property type="entry name" value="Blm10_mid"/>
</dbReference>
<evidence type="ECO:0000259" key="13">
    <source>
        <dbReference type="Pfam" id="PF23096"/>
    </source>
</evidence>
<dbReference type="PANTHER" id="PTHR32170:SF3">
    <property type="entry name" value="PROTEASOME ACTIVATOR COMPLEX SUBUNIT 4"/>
    <property type="match status" value="1"/>
</dbReference>
<evidence type="ECO:0000256" key="6">
    <source>
        <dbReference type="ARBA" id="ARBA00022763"/>
    </source>
</evidence>
<feature type="domain" description="Proteasome activator Blm10 N-terminal" evidence="12">
    <location>
        <begin position="82"/>
        <end position="159"/>
    </location>
</feature>
<keyword evidence="5" id="KW-0677">Repeat</keyword>
<dbReference type="SUPFAM" id="SSF48371">
    <property type="entry name" value="ARM repeat"/>
    <property type="match status" value="2"/>
</dbReference>
<evidence type="ECO:0000259" key="12">
    <source>
        <dbReference type="Pfam" id="PF16547"/>
    </source>
</evidence>
<sequence length="2143" mass="246039">MTANNDDDIKSPIPITNKTLSQLKRFERSPGRPSSSQGEIKRKKSRLYAADGRPHSPLRARSATPTLQDQKLFNGMDSTSLLNERLQHYTLDYVSDRAQHMKNIYDPSSRWFSRSVRPEFPIEEFLPYKTESHEDQAKYLCHVLVNLYIAISSLDIQGLISISSKDLADLKKEVDDLALKTDLFRLSNNTAENDLLGNDIADYDDAEGLEDELDEYFDLAGPDFNATGKITAKSATIVNVNHWTNELKNCLHFDFPVALRKSLATVYYYLSLVQGQKVYRQMHVDMFERLVSLDDDRTNFTELLQKQGLLLDHQIMLNFLCEFLPYPDPDYARYELSSKEDLQLFRLLLKHAHNAKPFFDKSKESLLVDTMNFLLSSLAPSTMMAVMPIVTSVVPYHYHIHSKIIDYFPFCYSIWSSVSANVAIDTHMYDFVGSISKDVHNKILSSEHEKDVVGVEFGEFGIFTDDQMTFMFNRLQGHLRTDGQIHSYSRTVKPFVYAINGSKKDRFFEKLVSLAKAIETFIHPSNNGFWTKPNAKFVHAFIKSYHGRVKYEEDICARGVTNGICLTSFCHEEIVEIFLNIISLGSQNKNPDIANYYISCFAYLLELDPSNAYLIYDKILIDLYDTLADQFINSRHRIISSLKQFTRVIRFIVMDKLYRVHITNVLSMLVSKLDMNDTNLTSNLINGIVSIAAFIPIQDLTGEDDYISFESDILPLVQQHFYHIKCGESSKTFRVDDELLNNAFKASTTVFQSMLKVYVEKIFQLVDVDLEDSLVTKINQTTMILQESMDDKIFNYFASLLQRNFWSNDSFKEKDPNYELVTIPLAALVRRNNGLSKELVRTLLFHIKEQIKRGAGSVRSTSEIQQRDVKLVLYLTALNDVLRQCHESLLEYSDELITFMKYLYDNVTNPPLDVITSIVIHSALATLCTTEITDCRLFPEDSKIPEKDRWGGLQFDPRRFDKQHLSFQWHVPSSDEITLSISILESLSEYCINNVEELMKAPRHDSEYGDMIQKYVLVMTHTLSGSSLLFDPDFNKYRTQSNLSYREKLILLKNIRENNCDPQELDIDIEQIRSGKDDEDYIESKDIETGLNAGVSDVVQLRDEFPDELIVDEEVVSEMPSGVNTPIAGTHGTDNSAMSSDLAFRDLDIYTCNYYFGNTTEEKLQNPQYLQVHRVRARIGHFFHKLYVFLSTNFENNTNMFQILLHGLKVWFTDLGQETVFNEDPNAFIDVDFLENVQSLSHVNEPFTRTNFAIRANSLHQSRVLLHSTNRKASKLENLLLVDIIQLATSLYPDIYKPAQGTLVHCMKQLVGSYGVVINKIIPSLEKAIKDHDYMKIQVILNVLLIKKIHRKLMTDYKDIGRLIFLLIECCRVNELEIGMYADKILTDIVIGIKIPSSVCVISDQAFLPLAPPDGTINLQVEAVKLAKKKKREYYLSLLVDLQDKLLDKLDNEKDMGWKIRMFILRFVTQIQSNLESKPDKRAVFSIISQISTKHPEIIHLVVKSLLSTCNKIISLSDYEYDITRAYKNEFNPSFVEILDTSTTSFPKTFTEEMNNFDNPKYFIDSRAYVGWLCWGRLMYVMSPKALKLNLRENELEVLKTAGHLLTREFLRDVTMNLVQDNETRGVFSSGNVSFFSLVILLISSGFCELNMSDLFELCESYYNKDDKASMIMSVEIVAGLVCGSKFMSVSDLDKRDTFIENFLAKCLDYELNHDAFEIWSTLAWWLPAVVDLRRSKTFFCHFINADGMFDRESDAATHQTSKIYMLRSILMSMEFRAPDVGKLFDELVFDHPYDQVRQAVAKLLTTLVQNQSNPSISDPTTLLEAERNDPDGLGLPLKSVPEKVDAYIKKQFEIIKNLEDSVVGLNPQQFIKTDYFYRTSTIFYWIKEMARGPNKVLLVPYLVDYVLPFLIGLVKHKDVCALANLDPVRLYAGLGYMPIRKNHVAAIVDYVCSSNVALSSNQTKLQLAFIQHFLSAELLQLTEEEKNKILEFVVSNLYNEQFVEVRVRAASILSDIVHNWKEEQPLLSLIERFAKGLDVNKYTSKERQKLSKTDIKIHGNVLGLGAIISAFPYVFPLPPWIPKQLSNLSSWARTSGMTGQAAKNTISEFKKVRADTWKFDRASFNTEELEDLEGVLWRSYYA</sequence>
<reference evidence="14 15" key="1">
    <citation type="journal article" date="2019" name="BMC Genomics">
        <title>Chromosome level assembly and comparative genome analysis confirm lager-brewing yeasts originated from a single hybridization.</title>
        <authorList>
            <person name="Salazar A.N."/>
            <person name="Gorter de Vries A.R."/>
            <person name="van den Broek M."/>
            <person name="Brouwers N."/>
            <person name="de la Torre Cortes P."/>
            <person name="Kuijpers N.G.A."/>
            <person name="Daran J.G."/>
            <person name="Abeel T."/>
        </authorList>
    </citation>
    <scope>NUCLEOTIDE SEQUENCE [LARGE SCALE GENOMIC DNA]</scope>
    <source>
        <strain evidence="14 15">CBS 1483</strain>
    </source>
</reference>
<dbReference type="InterPro" id="IPR055455">
    <property type="entry name" value="HEAT_PSME4"/>
</dbReference>
<organism evidence="14 15">
    <name type="scientific">Saccharomyces pastorianus</name>
    <name type="common">Lager yeast</name>
    <name type="synonym">Saccharomyces cerevisiae x Saccharomyces eubayanus</name>
    <dbReference type="NCBI Taxonomy" id="27292"/>
    <lineage>
        <taxon>Eukaryota</taxon>
        <taxon>Fungi</taxon>
        <taxon>Dikarya</taxon>
        <taxon>Ascomycota</taxon>
        <taxon>Saccharomycotina</taxon>
        <taxon>Saccharomycetes</taxon>
        <taxon>Saccharomycetales</taxon>
        <taxon>Saccharomycetaceae</taxon>
        <taxon>Saccharomyces</taxon>
    </lineage>
</organism>
<evidence type="ECO:0000256" key="7">
    <source>
        <dbReference type="ARBA" id="ARBA00023204"/>
    </source>
</evidence>
<keyword evidence="15" id="KW-1185">Reference proteome</keyword>
<keyword evidence="7" id="KW-0234">DNA repair</keyword>
<dbReference type="GO" id="GO:0010499">
    <property type="term" value="P:proteasomal ubiquitin-independent protein catabolic process"/>
    <property type="evidence" value="ECO:0007669"/>
    <property type="project" value="TreeGrafter"/>
</dbReference>
<comment type="similarity">
    <text evidence="3">Belongs to the BLM10 family.</text>
</comment>
<evidence type="ECO:0000256" key="2">
    <source>
        <dbReference type="ARBA" id="ARBA00004496"/>
    </source>
</evidence>
<evidence type="ECO:0000259" key="11">
    <source>
        <dbReference type="Pfam" id="PF16507"/>
    </source>
</evidence>
<accession>A0A6C1DT02</accession>
<feature type="region of interest" description="Disordered" evidence="9">
    <location>
        <begin position="1"/>
        <end position="65"/>
    </location>
</feature>
<feature type="domain" description="Proteasome activator Blm10 middle HEAT repeats region" evidence="11">
    <location>
        <begin position="511"/>
        <end position="1030"/>
    </location>
</feature>
<evidence type="ECO:0000313" key="14">
    <source>
        <dbReference type="EMBL" id="QID79324.1"/>
    </source>
</evidence>
<evidence type="ECO:0000259" key="10">
    <source>
        <dbReference type="Pfam" id="PF11919"/>
    </source>
</evidence>
<evidence type="ECO:0000256" key="5">
    <source>
        <dbReference type="ARBA" id="ARBA00022737"/>
    </source>
</evidence>
<evidence type="ECO:0000256" key="8">
    <source>
        <dbReference type="ARBA" id="ARBA00023242"/>
    </source>
</evidence>
<dbReference type="Gene3D" id="1.10.287.2210">
    <property type="match status" value="1"/>
</dbReference>
<dbReference type="Pfam" id="PF23096">
    <property type="entry name" value="HEAT_PSME4"/>
    <property type="match status" value="1"/>
</dbReference>
<evidence type="ECO:0000256" key="9">
    <source>
        <dbReference type="SAM" id="MobiDB-lite"/>
    </source>
</evidence>
<dbReference type="InterPro" id="IPR016024">
    <property type="entry name" value="ARM-type_fold"/>
</dbReference>
<dbReference type="Pfam" id="PF11919">
    <property type="entry name" value="PSME4_C"/>
    <property type="match status" value="1"/>
</dbReference>
<comment type="subcellular location">
    <subcellularLocation>
        <location evidence="2">Cytoplasm</location>
    </subcellularLocation>
    <subcellularLocation>
        <location evidence="1">Nucleus</location>
    </subcellularLocation>
</comment>
<keyword evidence="8" id="KW-0539">Nucleus</keyword>
<dbReference type="GO" id="GO:0016504">
    <property type="term" value="F:peptidase activator activity"/>
    <property type="evidence" value="ECO:0007669"/>
    <property type="project" value="InterPro"/>
</dbReference>
<dbReference type="EMBL" id="CP048987">
    <property type="protein sequence ID" value="QID79324.1"/>
    <property type="molecule type" value="Genomic_DNA"/>
</dbReference>
<gene>
    <name evidence="14" type="primary">BLM10_1</name>
    <name evidence="14" type="ORF">GRS66_001577</name>
</gene>
<dbReference type="GO" id="GO:0005829">
    <property type="term" value="C:cytosol"/>
    <property type="evidence" value="ECO:0007669"/>
    <property type="project" value="TreeGrafter"/>
</dbReference>
<dbReference type="GO" id="GO:0005634">
    <property type="term" value="C:nucleus"/>
    <property type="evidence" value="ECO:0007669"/>
    <property type="project" value="UniProtKB-SubCell"/>
</dbReference>
<dbReference type="InterPro" id="IPR021843">
    <property type="entry name" value="PSME4_C"/>
</dbReference>
<proteinExistence type="inferred from homology"/>
<dbReference type="GO" id="GO:0070628">
    <property type="term" value="F:proteasome binding"/>
    <property type="evidence" value="ECO:0007669"/>
    <property type="project" value="InterPro"/>
</dbReference>
<dbReference type="GO" id="GO:0006281">
    <property type="term" value="P:DNA repair"/>
    <property type="evidence" value="ECO:0007669"/>
    <property type="project" value="UniProtKB-KW"/>
</dbReference>
<dbReference type="InterPro" id="IPR035309">
    <property type="entry name" value="PSME4"/>
</dbReference>
<keyword evidence="6" id="KW-0227">DNA damage</keyword>
<keyword evidence="4" id="KW-0963">Cytoplasm</keyword>
<evidence type="ECO:0000256" key="3">
    <source>
        <dbReference type="ARBA" id="ARBA00005739"/>
    </source>
</evidence>
<evidence type="ECO:0000256" key="4">
    <source>
        <dbReference type="ARBA" id="ARBA00022490"/>
    </source>
</evidence>
<dbReference type="FunFam" id="1.10.287.2210:FF:000001">
    <property type="entry name" value="BLM10p Proteasome activator"/>
    <property type="match status" value="1"/>
</dbReference>
<dbReference type="OrthoDB" id="17907at2759"/>
<evidence type="ECO:0000256" key="1">
    <source>
        <dbReference type="ARBA" id="ARBA00004123"/>
    </source>
</evidence>
<dbReference type="InterPro" id="IPR032372">
    <property type="entry name" value="Blm10_N"/>
</dbReference>
<feature type="domain" description="Proteasome activator complex subunit 4 C-terminal" evidence="10">
    <location>
        <begin position="2056"/>
        <end position="2143"/>
    </location>
</feature>
<dbReference type="Proteomes" id="UP000501346">
    <property type="component" value="Chromosome ScVI"/>
</dbReference>
<name>A0A6C1DT02_SACPS</name>
<dbReference type="Pfam" id="PF16507">
    <property type="entry name" value="HEAT_PSME4_mid"/>
    <property type="match status" value="1"/>
</dbReference>
<feature type="domain" description="Proteasome activator complex subunit 4-like HEAT repeat-like" evidence="13">
    <location>
        <begin position="1556"/>
        <end position="1768"/>
    </location>
</feature>
<evidence type="ECO:0000313" key="15">
    <source>
        <dbReference type="Proteomes" id="UP000501346"/>
    </source>
</evidence>
<dbReference type="Pfam" id="PF16547">
    <property type="entry name" value="BLM10_N"/>
    <property type="match status" value="1"/>
</dbReference>